<protein>
    <submittedName>
        <fullName evidence="1">Uncharacterized protein</fullName>
    </submittedName>
</protein>
<gene>
    <name evidence="1" type="ORF">B0T18DRAFT_484199</name>
</gene>
<sequence>MTIDTSTDEIREDAGREKKQAEWPLLVEAPLIGGKTSISPVTTPDSSTVWKEPVETRPLLHAARSGSLLGKGCSLVRGRAMMVCASSVNRSSEPISLAPPRVGGSDVRLFRLHPRLAVPAVQPSSRPALQSVLSSSAVVRTLDFGPATRTLPSLPMPTTHRPQTGQRLTDMAIMHDHATLGPPVKTWTASRPWRAREPL</sequence>
<evidence type="ECO:0000313" key="2">
    <source>
        <dbReference type="Proteomes" id="UP001172155"/>
    </source>
</evidence>
<organism evidence="1 2">
    <name type="scientific">Schizothecium vesticola</name>
    <dbReference type="NCBI Taxonomy" id="314040"/>
    <lineage>
        <taxon>Eukaryota</taxon>
        <taxon>Fungi</taxon>
        <taxon>Dikarya</taxon>
        <taxon>Ascomycota</taxon>
        <taxon>Pezizomycotina</taxon>
        <taxon>Sordariomycetes</taxon>
        <taxon>Sordariomycetidae</taxon>
        <taxon>Sordariales</taxon>
        <taxon>Schizotheciaceae</taxon>
        <taxon>Schizothecium</taxon>
    </lineage>
</organism>
<keyword evidence="2" id="KW-1185">Reference proteome</keyword>
<accession>A0AA40KBT3</accession>
<dbReference type="EMBL" id="JAUKUD010000001">
    <property type="protein sequence ID" value="KAK0753464.1"/>
    <property type="molecule type" value="Genomic_DNA"/>
</dbReference>
<dbReference type="AlphaFoldDB" id="A0AA40KBT3"/>
<dbReference type="Proteomes" id="UP001172155">
    <property type="component" value="Unassembled WGS sequence"/>
</dbReference>
<evidence type="ECO:0000313" key="1">
    <source>
        <dbReference type="EMBL" id="KAK0753464.1"/>
    </source>
</evidence>
<proteinExistence type="predicted"/>
<reference evidence="1" key="1">
    <citation type="submission" date="2023-06" db="EMBL/GenBank/DDBJ databases">
        <title>Genome-scale phylogeny and comparative genomics of the fungal order Sordariales.</title>
        <authorList>
            <consortium name="Lawrence Berkeley National Laboratory"/>
            <person name="Hensen N."/>
            <person name="Bonometti L."/>
            <person name="Westerberg I."/>
            <person name="Brannstrom I.O."/>
            <person name="Guillou S."/>
            <person name="Cros-Aarteil S."/>
            <person name="Calhoun S."/>
            <person name="Haridas S."/>
            <person name="Kuo A."/>
            <person name="Mondo S."/>
            <person name="Pangilinan J."/>
            <person name="Riley R."/>
            <person name="LaButti K."/>
            <person name="Andreopoulos B."/>
            <person name="Lipzen A."/>
            <person name="Chen C."/>
            <person name="Yanf M."/>
            <person name="Daum C."/>
            <person name="Ng V."/>
            <person name="Clum A."/>
            <person name="Steindorff A."/>
            <person name="Ohm R."/>
            <person name="Martin F."/>
            <person name="Silar P."/>
            <person name="Natvig D."/>
            <person name="Lalanne C."/>
            <person name="Gautier V."/>
            <person name="Ament-velasquez S.L."/>
            <person name="Kruys A."/>
            <person name="Hutchinson M.I."/>
            <person name="Powell A.J."/>
            <person name="Barry K."/>
            <person name="Miller A.N."/>
            <person name="Grigoriev I.V."/>
            <person name="Debuchy R."/>
            <person name="Gladieux P."/>
            <person name="Thoren M.H."/>
            <person name="Johannesson H."/>
        </authorList>
    </citation>
    <scope>NUCLEOTIDE SEQUENCE</scope>
    <source>
        <strain evidence="1">SMH3187-1</strain>
    </source>
</reference>
<comment type="caution">
    <text evidence="1">The sequence shown here is derived from an EMBL/GenBank/DDBJ whole genome shotgun (WGS) entry which is preliminary data.</text>
</comment>
<name>A0AA40KBT3_9PEZI</name>